<protein>
    <submittedName>
        <fullName evidence="1">Uncharacterized protein</fullName>
    </submittedName>
</protein>
<keyword evidence="2" id="KW-1185">Reference proteome</keyword>
<gene>
    <name evidence="1" type="ORF">HER31_09270</name>
</gene>
<dbReference type="RefSeq" id="WP_168660317.1">
    <property type="nucleotide sequence ID" value="NZ_CP051180.1"/>
</dbReference>
<evidence type="ECO:0000313" key="1">
    <source>
        <dbReference type="EMBL" id="QIZ77056.1"/>
    </source>
</evidence>
<dbReference type="AlphaFoldDB" id="A0A6H1UFR4"/>
<name>A0A6H1UFR4_9GAMM</name>
<dbReference type="EMBL" id="CP051180">
    <property type="protein sequence ID" value="QIZ77056.1"/>
    <property type="molecule type" value="Genomic_DNA"/>
</dbReference>
<dbReference type="Proteomes" id="UP000501602">
    <property type="component" value="Chromosome"/>
</dbReference>
<sequence>MSVSLLLATALTFTPIQPEPVKFDTQVIDQEVRQGIAMELAAMHESFSSKELSEGVAVAQVEKDSAKRNQK</sequence>
<evidence type="ECO:0000313" key="2">
    <source>
        <dbReference type="Proteomes" id="UP000501602"/>
    </source>
</evidence>
<proteinExistence type="predicted"/>
<dbReference type="KEGG" id="fes:HER31_09270"/>
<organism evidence="1 2">
    <name type="scientific">Ferrimonas lipolytica</name>
    <dbReference type="NCBI Taxonomy" id="2724191"/>
    <lineage>
        <taxon>Bacteria</taxon>
        <taxon>Pseudomonadati</taxon>
        <taxon>Pseudomonadota</taxon>
        <taxon>Gammaproteobacteria</taxon>
        <taxon>Alteromonadales</taxon>
        <taxon>Ferrimonadaceae</taxon>
        <taxon>Ferrimonas</taxon>
    </lineage>
</organism>
<reference evidence="1 2" key="1">
    <citation type="submission" date="2020-04" db="EMBL/GenBank/DDBJ databases">
        <title>Ferrimonas sp. S7 isolated from sea water.</title>
        <authorList>
            <person name="Bae S.S."/>
            <person name="Baek K."/>
        </authorList>
    </citation>
    <scope>NUCLEOTIDE SEQUENCE [LARGE SCALE GENOMIC DNA]</scope>
    <source>
        <strain evidence="1 2">S7</strain>
    </source>
</reference>
<accession>A0A6H1UFR4</accession>